<dbReference type="Pfam" id="PF09500">
    <property type="entry name" value="YiiD_C"/>
    <property type="match status" value="1"/>
</dbReference>
<evidence type="ECO:0000313" key="3">
    <source>
        <dbReference type="Proteomes" id="UP000050836"/>
    </source>
</evidence>
<dbReference type="InterPro" id="IPR012660">
    <property type="entry name" value="YiiD_C"/>
</dbReference>
<comment type="caution">
    <text evidence="2">The sequence shown here is derived from an EMBL/GenBank/DDBJ whole genome shotgun (WGS) entry which is preliminary data.</text>
</comment>
<dbReference type="EMBL" id="LLXS01000016">
    <property type="protein sequence ID" value="KRG42922.1"/>
    <property type="molecule type" value="Genomic_DNA"/>
</dbReference>
<keyword evidence="3" id="KW-1185">Reference proteome</keyword>
<dbReference type="AlphaFoldDB" id="A0A0R0AMI3"/>
<dbReference type="Proteomes" id="UP000050836">
    <property type="component" value="Unassembled WGS sequence"/>
</dbReference>
<gene>
    <name evidence="2" type="ORF">ARC78_08025</name>
</gene>
<proteinExistence type="predicted"/>
<dbReference type="InterPro" id="IPR029069">
    <property type="entry name" value="HotDog_dom_sf"/>
</dbReference>
<organism evidence="2 3">
    <name type="scientific">Stenotrophomonas pictorum JCM 9942</name>
    <dbReference type="NCBI Taxonomy" id="1236960"/>
    <lineage>
        <taxon>Bacteria</taxon>
        <taxon>Pseudomonadati</taxon>
        <taxon>Pseudomonadota</taxon>
        <taxon>Gammaproteobacteria</taxon>
        <taxon>Lysobacterales</taxon>
        <taxon>Lysobacteraceae</taxon>
        <taxon>Stenotrophomonas</taxon>
    </lineage>
</organism>
<dbReference type="OrthoDB" id="572024at2"/>
<feature type="domain" description="Thioesterase putative" evidence="1">
    <location>
        <begin position="12"/>
        <end position="149"/>
    </location>
</feature>
<accession>A0A0R0AMI3</accession>
<evidence type="ECO:0000313" key="2">
    <source>
        <dbReference type="EMBL" id="KRG42922.1"/>
    </source>
</evidence>
<dbReference type="RefSeq" id="WP_054660449.1">
    <property type="nucleotide sequence ID" value="NZ_BAZI01000386.1"/>
</dbReference>
<reference evidence="2 3" key="1">
    <citation type="submission" date="2015-10" db="EMBL/GenBank/DDBJ databases">
        <title>Genome sequencing and analysis of members of genus Stenotrophomonas.</title>
        <authorList>
            <person name="Patil P.P."/>
            <person name="Midha S."/>
            <person name="Patil P.B."/>
        </authorList>
    </citation>
    <scope>NUCLEOTIDE SEQUENCE [LARGE SCALE GENOMIC DNA]</scope>
    <source>
        <strain evidence="2 3">JCM 9942</strain>
    </source>
</reference>
<dbReference type="NCBIfam" id="TIGR02447">
    <property type="entry name" value="yiiD_Cterm"/>
    <property type="match status" value="1"/>
</dbReference>
<dbReference type="Gene3D" id="3.10.129.10">
    <property type="entry name" value="Hotdog Thioesterase"/>
    <property type="match status" value="1"/>
</dbReference>
<protein>
    <submittedName>
        <fullName evidence="2">Thioesterase</fullName>
    </submittedName>
</protein>
<name>A0A0R0AMI3_9GAMM</name>
<evidence type="ECO:0000259" key="1">
    <source>
        <dbReference type="Pfam" id="PF09500"/>
    </source>
</evidence>
<dbReference type="SUPFAM" id="SSF54637">
    <property type="entry name" value="Thioesterase/thiol ester dehydrase-isomerase"/>
    <property type="match status" value="1"/>
</dbReference>
<sequence>MPELPPCSPLLSQLQSTLDAMPPVAAMGIRIAGYENGVLRMQAPLAANVNDKGNAFGGSLASVMTLGGWALVSLRLALAGHDAEVYVADSSIRYKAPVYGALQASACAAPDQDWEAFLALLAKRGRARMTVHAQIEGGAAELEGRFVALRKG</sequence>